<evidence type="ECO:0000313" key="7">
    <source>
        <dbReference type="Proteomes" id="UP000251314"/>
    </source>
</evidence>
<dbReference type="EMBL" id="RCML01000975">
    <property type="protein sequence ID" value="KAG2966892.1"/>
    <property type="molecule type" value="Genomic_DNA"/>
</dbReference>
<dbReference type="AlphaFoldDB" id="A0A329RWM9"/>
<gene>
    <name evidence="6" type="ORF">PC110_g14934</name>
    <name evidence="1" type="ORF">PC113_g10206</name>
    <name evidence="2" type="ORF">PC115_g18838</name>
    <name evidence="3" type="ORF">PC117_g20971</name>
    <name evidence="4" type="ORF">PC118_g18894</name>
    <name evidence="5" type="ORF">PC129_g18094</name>
</gene>
<dbReference type="Proteomes" id="UP000697107">
    <property type="component" value="Unassembled WGS sequence"/>
</dbReference>
<dbReference type="EMBL" id="MJFZ01000473">
    <property type="protein sequence ID" value="RAW28690.1"/>
    <property type="molecule type" value="Genomic_DNA"/>
</dbReference>
<dbReference type="Proteomes" id="UP000774804">
    <property type="component" value="Unassembled WGS sequence"/>
</dbReference>
<proteinExistence type="predicted"/>
<dbReference type="Proteomes" id="UP000251314">
    <property type="component" value="Unassembled WGS sequence"/>
</dbReference>
<dbReference type="Proteomes" id="UP000760860">
    <property type="component" value="Unassembled WGS sequence"/>
</dbReference>
<keyword evidence="7" id="KW-1185">Reference proteome</keyword>
<dbReference type="VEuPathDB" id="FungiDB:PC110_g14934"/>
<dbReference type="EMBL" id="RCMV01001022">
    <property type="protein sequence ID" value="KAG3210914.1"/>
    <property type="molecule type" value="Genomic_DNA"/>
</dbReference>
<protein>
    <submittedName>
        <fullName evidence="6">Uncharacterized protein</fullName>
    </submittedName>
</protein>
<organism evidence="6 7">
    <name type="scientific">Phytophthora cactorum</name>
    <dbReference type="NCBI Taxonomy" id="29920"/>
    <lineage>
        <taxon>Eukaryota</taxon>
        <taxon>Sar</taxon>
        <taxon>Stramenopiles</taxon>
        <taxon>Oomycota</taxon>
        <taxon>Peronosporomycetes</taxon>
        <taxon>Peronosporales</taxon>
        <taxon>Peronosporaceae</taxon>
        <taxon>Phytophthora</taxon>
    </lineage>
</organism>
<name>A0A329RWM9_9STRA</name>
<dbReference type="Proteomes" id="UP000736787">
    <property type="component" value="Unassembled WGS sequence"/>
</dbReference>
<evidence type="ECO:0000313" key="3">
    <source>
        <dbReference type="EMBL" id="KAG2904662.1"/>
    </source>
</evidence>
<reference evidence="6 7" key="1">
    <citation type="submission" date="2018-01" db="EMBL/GenBank/DDBJ databases">
        <title>Draft genome of the strawberry crown rot pathogen Phytophthora cactorum.</title>
        <authorList>
            <person name="Armitage A.D."/>
            <person name="Lysoe E."/>
            <person name="Nellist C.F."/>
            <person name="Harrison R.J."/>
            <person name="Brurberg M.B."/>
        </authorList>
    </citation>
    <scope>NUCLEOTIDE SEQUENCE [LARGE SCALE GENOMIC DNA]</scope>
    <source>
        <strain evidence="6 7">10300</strain>
    </source>
</reference>
<comment type="caution">
    <text evidence="6">The sequence shown here is derived from an EMBL/GenBank/DDBJ whole genome shotgun (WGS) entry which is preliminary data.</text>
</comment>
<evidence type="ECO:0000313" key="1">
    <source>
        <dbReference type="EMBL" id="KAG2858002.1"/>
    </source>
</evidence>
<evidence type="ECO:0000313" key="5">
    <source>
        <dbReference type="EMBL" id="KAG3210914.1"/>
    </source>
</evidence>
<dbReference type="EMBL" id="RCMI01001006">
    <property type="protein sequence ID" value="KAG2892396.1"/>
    <property type="molecule type" value="Genomic_DNA"/>
</dbReference>
<reference evidence="1" key="2">
    <citation type="submission" date="2018-10" db="EMBL/GenBank/DDBJ databases">
        <title>Effector identification in a new, highly contiguous assembly of the strawberry crown rot pathogen Phytophthora cactorum.</title>
        <authorList>
            <person name="Armitage A.D."/>
            <person name="Nellist C.F."/>
            <person name="Bates H."/>
            <person name="Vickerstaff R.J."/>
            <person name="Harrison R.J."/>
        </authorList>
    </citation>
    <scope>NUCLEOTIDE SEQUENCE</scope>
    <source>
        <strain evidence="1">15-7</strain>
        <strain evidence="2">4032</strain>
        <strain evidence="3">4040</strain>
        <strain evidence="4">P415</strain>
        <strain evidence="5">P421</strain>
    </source>
</reference>
<evidence type="ECO:0000313" key="2">
    <source>
        <dbReference type="EMBL" id="KAG2892396.1"/>
    </source>
</evidence>
<dbReference type="Proteomes" id="UP000735874">
    <property type="component" value="Unassembled WGS sequence"/>
</dbReference>
<dbReference type="EMBL" id="RCMK01001015">
    <property type="protein sequence ID" value="KAG2904662.1"/>
    <property type="molecule type" value="Genomic_DNA"/>
</dbReference>
<evidence type="ECO:0000313" key="6">
    <source>
        <dbReference type="EMBL" id="RAW28690.1"/>
    </source>
</evidence>
<evidence type="ECO:0000313" key="4">
    <source>
        <dbReference type="EMBL" id="KAG2966892.1"/>
    </source>
</evidence>
<dbReference type="EMBL" id="RCMG01000268">
    <property type="protein sequence ID" value="KAG2858002.1"/>
    <property type="molecule type" value="Genomic_DNA"/>
</dbReference>
<sequence>MTEESAAGQVAEPLVSWEYRVATIEKTEEWTPTPTKTAEILLTEDCRYGTSEG</sequence>
<accession>A0A329RWM9</accession>